<dbReference type="RefSeq" id="WP_149999336.1">
    <property type="nucleotide sequence ID" value="NZ_BKCL01000001.1"/>
</dbReference>
<gene>
    <name evidence="1" type="ORF">JCM17844_03520</name>
    <name evidence="2" type="ORF">JCM17845_20620</name>
</gene>
<dbReference type="Proteomes" id="UP000322084">
    <property type="component" value="Unassembled WGS sequence"/>
</dbReference>
<accession>A0A5A7N2W1</accession>
<dbReference type="EMBL" id="BKCM01000010">
    <property type="protein sequence ID" value="GER01439.1"/>
    <property type="molecule type" value="Genomic_DNA"/>
</dbReference>
<evidence type="ECO:0000313" key="1">
    <source>
        <dbReference type="EMBL" id="GEQ96715.1"/>
    </source>
</evidence>
<dbReference type="AlphaFoldDB" id="A0A5A7MNX1"/>
<dbReference type="InterPro" id="IPR021497">
    <property type="entry name" value="GTA_holin_3TM"/>
</dbReference>
<evidence type="ECO:0000313" key="3">
    <source>
        <dbReference type="Proteomes" id="UP000322084"/>
    </source>
</evidence>
<proteinExistence type="predicted"/>
<dbReference type="EMBL" id="BKCL01000001">
    <property type="protein sequence ID" value="GEQ96715.1"/>
    <property type="molecule type" value="Genomic_DNA"/>
</dbReference>
<dbReference type="Pfam" id="PF11351">
    <property type="entry name" value="GTA_holin_3TM"/>
    <property type="match status" value="1"/>
</dbReference>
<comment type="caution">
    <text evidence="1">The sequence shown here is derived from an EMBL/GenBank/DDBJ whole genome shotgun (WGS) entry which is preliminary data.</text>
</comment>
<sequence>MALPAFDALTGLVDRVFGVVDSLVTDKDQAARLKHELHMTLSKLNLAQIAVNAEEAKHASLFVAGWRPFIGWVCGAALAWQFILAPVLQWGLTLAGLELTYSLPQVASDRLMELVLAMLGMAGLRTYEKRSGVSREKVKRR</sequence>
<dbReference type="Proteomes" id="UP000325187">
    <property type="component" value="Unassembled WGS sequence"/>
</dbReference>
<keyword evidence="4" id="KW-1185">Reference proteome</keyword>
<reference evidence="3 4" key="1">
    <citation type="submission" date="2019-09" db="EMBL/GenBank/DDBJ databases">
        <title>NBRP : Genome information of microbial organism related human and environment.</title>
        <authorList>
            <person name="Hattori M."/>
            <person name="Oshima K."/>
            <person name="Inaba H."/>
            <person name="Suda W."/>
            <person name="Sakamoto M."/>
            <person name="Iino T."/>
            <person name="Kitahara M."/>
            <person name="Oshida Y."/>
            <person name="Iida T."/>
            <person name="Kudo T."/>
            <person name="Itoh T."/>
            <person name="Ohkuma M."/>
        </authorList>
    </citation>
    <scope>NUCLEOTIDE SEQUENCE [LARGE SCALE GENOMIC DNA]</scope>
    <source>
        <strain evidence="1 3">Hi-2</strain>
        <strain evidence="2 4">Mie-1</strain>
    </source>
</reference>
<evidence type="ECO:0000313" key="2">
    <source>
        <dbReference type="EMBL" id="GER01439.1"/>
    </source>
</evidence>
<accession>A0A5A7MNX1</accession>
<evidence type="ECO:0000313" key="4">
    <source>
        <dbReference type="Proteomes" id="UP000325187"/>
    </source>
</evidence>
<evidence type="ECO:0008006" key="5">
    <source>
        <dbReference type="Google" id="ProtNLM"/>
    </source>
</evidence>
<name>A0A5A7MNX1_9PROT</name>
<protein>
    <recommendedName>
        <fullName evidence="5">Holin of 3TMs, for gene-transfer release</fullName>
    </recommendedName>
</protein>
<organism evidence="1 3">
    <name type="scientific">Iodidimonas gelatinilytica</name>
    <dbReference type="NCBI Taxonomy" id="1236966"/>
    <lineage>
        <taxon>Bacteria</taxon>
        <taxon>Pseudomonadati</taxon>
        <taxon>Pseudomonadota</taxon>
        <taxon>Alphaproteobacteria</taxon>
        <taxon>Iodidimonadales</taxon>
        <taxon>Iodidimonadaceae</taxon>
        <taxon>Iodidimonas</taxon>
    </lineage>
</organism>